<dbReference type="PANTHER" id="PTHR10000:SF55">
    <property type="entry name" value="5-AMINO-6-(5-PHOSPHO-D-RIBITYLAMINO)URACIL PHOSPHATASE YCSE"/>
    <property type="match status" value="1"/>
</dbReference>
<evidence type="ECO:0000313" key="1">
    <source>
        <dbReference type="EMBL" id="MFC3041118.1"/>
    </source>
</evidence>
<dbReference type="SFLD" id="SFLDG01144">
    <property type="entry name" value="C2.B.4:_PGP_Like"/>
    <property type="match status" value="1"/>
</dbReference>
<dbReference type="GO" id="GO:0016787">
    <property type="term" value="F:hydrolase activity"/>
    <property type="evidence" value="ECO:0007669"/>
    <property type="project" value="UniProtKB-KW"/>
</dbReference>
<keyword evidence="2" id="KW-1185">Reference proteome</keyword>
<dbReference type="SUPFAM" id="SSF56784">
    <property type="entry name" value="HAD-like"/>
    <property type="match status" value="1"/>
</dbReference>
<sequence length="292" mass="32156">MKLIATDLDGTLLNEKGEVSRKNAEAIERAINQGLKFVVATGRSYGAAEKPLKEAGLTAPVICLNGAQTYSEDKTVLRSAPLGRTTAKHIQELCDRAGMYFEFFTSNGVYSTNREHFLEVMIDIMKSANPSLSEEEIIEGAEQRFQDEQVEFIQDNEEVFAIEGLEIYKILAFSLHKEKLADLRQALQGKEDLAITSSGDINLEFNHPDAQKGIALQFLAETMEIGMEDVMTLGDNFNDASMLQMAGRSVAMGNAEKEIKDMCSHITKTNDEDGVAAAIDEMLSSIPQESSD</sequence>
<dbReference type="Proteomes" id="UP001595279">
    <property type="component" value="Unassembled WGS sequence"/>
</dbReference>
<name>A0ABV7CYD8_9BACI</name>
<dbReference type="NCBIfam" id="TIGR00099">
    <property type="entry name" value="Cof-subfamily"/>
    <property type="match status" value="1"/>
</dbReference>
<dbReference type="CDD" id="cd07516">
    <property type="entry name" value="HAD_Pase"/>
    <property type="match status" value="1"/>
</dbReference>
<gene>
    <name evidence="1" type="ORF">ACFOGI_12795</name>
</gene>
<dbReference type="InterPro" id="IPR023214">
    <property type="entry name" value="HAD_sf"/>
</dbReference>
<dbReference type="RefSeq" id="WP_390273215.1">
    <property type="nucleotide sequence ID" value="NZ_JBHRSA010000046.1"/>
</dbReference>
<organism evidence="1 2">
    <name type="scientific">Virgibacillus xinjiangensis</name>
    <dbReference type="NCBI Taxonomy" id="393090"/>
    <lineage>
        <taxon>Bacteria</taxon>
        <taxon>Bacillati</taxon>
        <taxon>Bacillota</taxon>
        <taxon>Bacilli</taxon>
        <taxon>Bacillales</taxon>
        <taxon>Bacillaceae</taxon>
        <taxon>Virgibacillus</taxon>
    </lineage>
</organism>
<protein>
    <submittedName>
        <fullName evidence="1">Cof-type HAD-IIB family hydrolase</fullName>
        <ecNumber evidence="1">3.1.3.-</ecNumber>
    </submittedName>
</protein>
<dbReference type="PROSITE" id="PS01229">
    <property type="entry name" value="COF_2"/>
    <property type="match status" value="1"/>
</dbReference>
<dbReference type="PROSITE" id="PS01228">
    <property type="entry name" value="COF_1"/>
    <property type="match status" value="1"/>
</dbReference>
<dbReference type="InterPro" id="IPR006379">
    <property type="entry name" value="HAD-SF_hydro_IIB"/>
</dbReference>
<dbReference type="NCBIfam" id="TIGR01484">
    <property type="entry name" value="HAD-SF-IIB"/>
    <property type="match status" value="1"/>
</dbReference>
<dbReference type="PANTHER" id="PTHR10000">
    <property type="entry name" value="PHOSPHOSERINE PHOSPHATASE"/>
    <property type="match status" value="1"/>
</dbReference>
<reference evidence="2" key="1">
    <citation type="journal article" date="2019" name="Int. J. Syst. Evol. Microbiol.">
        <title>The Global Catalogue of Microorganisms (GCM) 10K type strain sequencing project: providing services to taxonomists for standard genome sequencing and annotation.</title>
        <authorList>
            <consortium name="The Broad Institute Genomics Platform"/>
            <consortium name="The Broad Institute Genome Sequencing Center for Infectious Disease"/>
            <person name="Wu L."/>
            <person name="Ma J."/>
        </authorList>
    </citation>
    <scope>NUCLEOTIDE SEQUENCE [LARGE SCALE GENOMIC DNA]</scope>
    <source>
        <strain evidence="2">KCTC 13128</strain>
    </source>
</reference>
<dbReference type="InterPro" id="IPR000150">
    <property type="entry name" value="Cof"/>
</dbReference>
<dbReference type="EC" id="3.1.3.-" evidence="1"/>
<dbReference type="Gene3D" id="3.40.50.1000">
    <property type="entry name" value="HAD superfamily/HAD-like"/>
    <property type="match status" value="1"/>
</dbReference>
<dbReference type="Pfam" id="PF08282">
    <property type="entry name" value="Hydrolase_3"/>
    <property type="match status" value="1"/>
</dbReference>
<dbReference type="Gene3D" id="3.30.1240.10">
    <property type="match status" value="1"/>
</dbReference>
<dbReference type="InterPro" id="IPR036412">
    <property type="entry name" value="HAD-like_sf"/>
</dbReference>
<dbReference type="SFLD" id="SFLDG01140">
    <property type="entry name" value="C2.B:_Phosphomannomutase_and_P"/>
    <property type="match status" value="1"/>
</dbReference>
<accession>A0ABV7CYD8</accession>
<dbReference type="SFLD" id="SFLDS00003">
    <property type="entry name" value="Haloacid_Dehalogenase"/>
    <property type="match status" value="1"/>
</dbReference>
<keyword evidence="1" id="KW-0378">Hydrolase</keyword>
<dbReference type="EMBL" id="JBHRSA010000046">
    <property type="protein sequence ID" value="MFC3041118.1"/>
    <property type="molecule type" value="Genomic_DNA"/>
</dbReference>
<comment type="caution">
    <text evidence="1">The sequence shown here is derived from an EMBL/GenBank/DDBJ whole genome shotgun (WGS) entry which is preliminary data.</text>
</comment>
<proteinExistence type="predicted"/>
<evidence type="ECO:0000313" key="2">
    <source>
        <dbReference type="Proteomes" id="UP001595279"/>
    </source>
</evidence>